<accession>A0ABV3FR07</accession>
<evidence type="ECO:0000313" key="2">
    <source>
        <dbReference type="Proteomes" id="UP001551695"/>
    </source>
</evidence>
<evidence type="ECO:0000313" key="1">
    <source>
        <dbReference type="EMBL" id="MEV0707856.1"/>
    </source>
</evidence>
<keyword evidence="2" id="KW-1185">Reference proteome</keyword>
<comment type="caution">
    <text evidence="1">The sequence shown here is derived from an EMBL/GenBank/DDBJ whole genome shotgun (WGS) entry which is preliminary data.</text>
</comment>
<dbReference type="Proteomes" id="UP001551695">
    <property type="component" value="Unassembled WGS sequence"/>
</dbReference>
<name>A0ABV3FR07_9NOCA</name>
<organism evidence="1 2">
    <name type="scientific">Nocardia aurea</name>
    <dbReference type="NCBI Taxonomy" id="2144174"/>
    <lineage>
        <taxon>Bacteria</taxon>
        <taxon>Bacillati</taxon>
        <taxon>Actinomycetota</taxon>
        <taxon>Actinomycetes</taxon>
        <taxon>Mycobacteriales</taxon>
        <taxon>Nocardiaceae</taxon>
        <taxon>Nocardia</taxon>
    </lineage>
</organism>
<dbReference type="EMBL" id="JBFAKC010000004">
    <property type="protein sequence ID" value="MEV0707856.1"/>
    <property type="molecule type" value="Genomic_DNA"/>
</dbReference>
<proteinExistence type="predicted"/>
<gene>
    <name evidence="1" type="ORF">AB0I48_09855</name>
</gene>
<protein>
    <submittedName>
        <fullName evidence="1">Uncharacterized protein</fullName>
    </submittedName>
</protein>
<dbReference type="RefSeq" id="WP_357781938.1">
    <property type="nucleotide sequence ID" value="NZ_JBFAKC010000004.1"/>
</dbReference>
<reference evidence="1 2" key="1">
    <citation type="submission" date="2024-06" db="EMBL/GenBank/DDBJ databases">
        <title>The Natural Products Discovery Center: Release of the First 8490 Sequenced Strains for Exploring Actinobacteria Biosynthetic Diversity.</title>
        <authorList>
            <person name="Kalkreuter E."/>
            <person name="Kautsar S.A."/>
            <person name="Yang D."/>
            <person name="Bader C.D."/>
            <person name="Teijaro C.N."/>
            <person name="Fluegel L."/>
            <person name="Davis C.M."/>
            <person name="Simpson J.R."/>
            <person name="Lauterbach L."/>
            <person name="Steele A.D."/>
            <person name="Gui C."/>
            <person name="Meng S."/>
            <person name="Li G."/>
            <person name="Viehrig K."/>
            <person name="Ye F."/>
            <person name="Su P."/>
            <person name="Kiefer A.F."/>
            <person name="Nichols A."/>
            <person name="Cepeda A.J."/>
            <person name="Yan W."/>
            <person name="Fan B."/>
            <person name="Jiang Y."/>
            <person name="Adhikari A."/>
            <person name="Zheng C.-J."/>
            <person name="Schuster L."/>
            <person name="Cowan T.M."/>
            <person name="Smanski M.J."/>
            <person name="Chevrette M.G."/>
            <person name="De Carvalho L.P.S."/>
            <person name="Shen B."/>
        </authorList>
    </citation>
    <scope>NUCLEOTIDE SEQUENCE [LARGE SCALE GENOMIC DNA]</scope>
    <source>
        <strain evidence="1 2">NPDC050403</strain>
    </source>
</reference>
<sequence length="218" mass="23974">MSDSFLVAARIPMSRDGFERWLDTPVTDPAVIADQETVFDGWFWDGERADWSRAEIGLSPREFFADHVEDACDGGVTTCVVVHRDDALEIYSMCLGFLESFVLTALRMLAATARFKSDPAPDTALFWAETGATLPDARGEGWLSVLTIGGEGARFTADADLKATIDGLRPAEALFFEMVDQLAEAEEDHDGVAPYHTVIPRDHAFVDPAILRDSITRS</sequence>